<protein>
    <submittedName>
        <fullName evidence="1">HDC03292</fullName>
    </submittedName>
</protein>
<accession>Q6IH55</accession>
<name>Q6IH55_DROME</name>
<sequence length="151" mass="17398">MAVAIKIKLAYIWAPSASRISPRCRRRYKVTFMGRLCLPPILLLRPKFIHIKVCKVSILVMQVTTTYRQPKEETQLTPIPSTSRRRRRVEVEVEVEVELELELEQDMPPLGESRSSHAHFGNYCLIFNKSDCQLFRAAGGATRSDKEELII</sequence>
<gene>
    <name evidence="1" type="ORF">HDC03292</name>
</gene>
<dbReference type="EMBL" id="BK003561">
    <property type="protein sequence ID" value="DAA03760.1"/>
    <property type="molecule type" value="Genomic_DNA"/>
</dbReference>
<reference evidence="1" key="1">
    <citation type="journal article" date="2003" name="Genome Biol.">
        <title>An integrated gene annotation and transcriptional profiling approach towards the full gene content of the Drosophila genome.</title>
        <authorList>
            <person name="Hild M."/>
            <person name="Beckmann B."/>
            <person name="Haas S.A."/>
            <person name="Koch B."/>
            <person name="Solovyev V."/>
            <person name="Busold C."/>
            <person name="Fellenberg K."/>
            <person name="Boutros M."/>
            <person name="Vingron M."/>
            <person name="Sauer F."/>
            <person name="Hoheisel J.D."/>
            <person name="Paro R."/>
        </authorList>
    </citation>
    <scope>NUCLEOTIDE SEQUENCE</scope>
</reference>
<evidence type="ECO:0000313" key="1">
    <source>
        <dbReference type="EMBL" id="DAA03760.1"/>
    </source>
</evidence>
<organism evidence="1">
    <name type="scientific">Drosophila melanogaster</name>
    <name type="common">Fruit fly</name>
    <dbReference type="NCBI Taxonomy" id="7227"/>
    <lineage>
        <taxon>Eukaryota</taxon>
        <taxon>Metazoa</taxon>
        <taxon>Ecdysozoa</taxon>
        <taxon>Arthropoda</taxon>
        <taxon>Hexapoda</taxon>
        <taxon>Insecta</taxon>
        <taxon>Pterygota</taxon>
        <taxon>Neoptera</taxon>
        <taxon>Endopterygota</taxon>
        <taxon>Diptera</taxon>
        <taxon>Brachycera</taxon>
        <taxon>Muscomorpha</taxon>
        <taxon>Ephydroidea</taxon>
        <taxon>Drosophilidae</taxon>
        <taxon>Drosophila</taxon>
        <taxon>Sophophora</taxon>
    </lineage>
</organism>
<dbReference type="AlphaFoldDB" id="Q6IH55"/>
<proteinExistence type="predicted"/>